<dbReference type="GO" id="GO:0007186">
    <property type="term" value="P:G protein-coupled receptor signaling pathway"/>
    <property type="evidence" value="ECO:0007669"/>
    <property type="project" value="InterPro"/>
</dbReference>
<dbReference type="GO" id="GO:0005525">
    <property type="term" value="F:GTP binding"/>
    <property type="evidence" value="ECO:0007669"/>
    <property type="project" value="UniProtKB-KW"/>
</dbReference>
<dbReference type="GO" id="GO:0005737">
    <property type="term" value="C:cytoplasm"/>
    <property type="evidence" value="ECO:0007669"/>
    <property type="project" value="TreeGrafter"/>
</dbReference>
<keyword evidence="8" id="KW-0449">Lipoprotein</keyword>
<dbReference type="GO" id="GO:0032502">
    <property type="term" value="P:developmental process"/>
    <property type="evidence" value="ECO:0007669"/>
    <property type="project" value="UniProtKB-ARBA"/>
</dbReference>
<dbReference type="PROSITE" id="PS51882">
    <property type="entry name" value="G_ALPHA"/>
    <property type="match status" value="1"/>
</dbReference>
<dbReference type="CDD" id="cd00066">
    <property type="entry name" value="G-alpha"/>
    <property type="match status" value="1"/>
</dbReference>
<keyword evidence="6" id="KW-0564">Palmitate</keyword>
<dbReference type="GO" id="GO:0031683">
    <property type="term" value="F:G-protein beta/gamma-subunit complex binding"/>
    <property type="evidence" value="ECO:0007669"/>
    <property type="project" value="InterPro"/>
</dbReference>
<dbReference type="InterPro" id="IPR001019">
    <property type="entry name" value="Gprotein_alpha_su"/>
</dbReference>
<dbReference type="Gene3D" id="1.10.400.10">
    <property type="entry name" value="GI Alpha 1, domain 2-like"/>
    <property type="match status" value="1"/>
</dbReference>
<keyword evidence="2 10" id="KW-0479">Metal-binding</keyword>
<dbReference type="FunFam" id="1.10.400.10:FF:000007">
    <property type="entry name" value="Guanine nucleotide-binding protein subunit alpha"/>
    <property type="match status" value="1"/>
</dbReference>
<dbReference type="Gene3D" id="3.40.50.300">
    <property type="entry name" value="P-loop containing nucleotide triphosphate hydrolases"/>
    <property type="match status" value="1"/>
</dbReference>
<dbReference type="SMART" id="SM00275">
    <property type="entry name" value="G_alpha"/>
    <property type="match status" value="1"/>
</dbReference>
<feature type="binding site" evidence="10">
    <location>
        <position position="182"/>
    </location>
    <ligand>
        <name>Mg(2+)</name>
        <dbReference type="ChEBI" id="CHEBI:18420"/>
    </ligand>
</feature>
<dbReference type="PANTHER" id="PTHR10218:SF302">
    <property type="entry name" value="GUANINE NUCLEOTIDE-BINDING PROTEIN ALPHA-5 SUBUNIT"/>
    <property type="match status" value="1"/>
</dbReference>
<feature type="binding site" evidence="10">
    <location>
        <position position="47"/>
    </location>
    <ligand>
        <name>Mg(2+)</name>
        <dbReference type="ChEBI" id="CHEBI:18420"/>
    </ligand>
</feature>
<keyword evidence="5 9" id="KW-0342">GTP-binding</keyword>
<name>A0AAV9MRK9_9EURO</name>
<evidence type="ECO:0008006" key="13">
    <source>
        <dbReference type="Google" id="ProtNLM"/>
    </source>
</evidence>
<keyword evidence="4 10" id="KW-0460">Magnesium</keyword>
<keyword evidence="12" id="KW-1185">Reference proteome</keyword>
<dbReference type="FunFam" id="3.40.50.300:FF:003800">
    <property type="entry name" value="Guanine nucleotide-binding protein G(k) subunit alpha"/>
    <property type="match status" value="1"/>
</dbReference>
<evidence type="ECO:0000256" key="3">
    <source>
        <dbReference type="ARBA" id="ARBA00022741"/>
    </source>
</evidence>
<dbReference type="GO" id="GO:0005834">
    <property type="term" value="C:heterotrimeric G-protein complex"/>
    <property type="evidence" value="ECO:0007669"/>
    <property type="project" value="TreeGrafter"/>
</dbReference>
<dbReference type="EMBL" id="JAVRRD010000060">
    <property type="protein sequence ID" value="KAK5043511.1"/>
    <property type="molecule type" value="Genomic_DNA"/>
</dbReference>
<dbReference type="SUPFAM" id="SSF52540">
    <property type="entry name" value="P-loop containing nucleoside triphosphate hydrolases"/>
    <property type="match status" value="1"/>
</dbReference>
<dbReference type="AlphaFoldDB" id="A0AAV9MRK9"/>
<evidence type="ECO:0000256" key="2">
    <source>
        <dbReference type="ARBA" id="ARBA00022723"/>
    </source>
</evidence>
<evidence type="ECO:0000256" key="8">
    <source>
        <dbReference type="ARBA" id="ARBA00023288"/>
    </source>
</evidence>
<dbReference type="RefSeq" id="XP_064699898.1">
    <property type="nucleotide sequence ID" value="XM_064855452.1"/>
</dbReference>
<dbReference type="GO" id="GO:0001664">
    <property type="term" value="F:G protein-coupled receptor binding"/>
    <property type="evidence" value="ECO:0007669"/>
    <property type="project" value="TreeGrafter"/>
</dbReference>
<evidence type="ECO:0000256" key="7">
    <source>
        <dbReference type="ARBA" id="ARBA00023224"/>
    </source>
</evidence>
<feature type="binding site" evidence="9">
    <location>
        <begin position="270"/>
        <end position="273"/>
    </location>
    <ligand>
        <name>GTP</name>
        <dbReference type="ChEBI" id="CHEBI:37565"/>
    </ligand>
</feature>
<reference evidence="11 12" key="1">
    <citation type="submission" date="2023-08" db="EMBL/GenBank/DDBJ databases">
        <title>Black Yeasts Isolated from many extreme environments.</title>
        <authorList>
            <person name="Coleine C."/>
            <person name="Stajich J.E."/>
            <person name="Selbmann L."/>
        </authorList>
    </citation>
    <scope>NUCLEOTIDE SEQUENCE [LARGE SCALE GENOMIC DNA]</scope>
    <source>
        <strain evidence="11 12">CCFEE 5792</strain>
    </source>
</reference>
<dbReference type="GeneID" id="89980074"/>
<dbReference type="GO" id="GO:0003924">
    <property type="term" value="F:GTPase activity"/>
    <property type="evidence" value="ECO:0007669"/>
    <property type="project" value="InterPro"/>
</dbReference>
<dbReference type="PRINTS" id="PR00318">
    <property type="entry name" value="GPROTEINA"/>
</dbReference>
<dbReference type="InterPro" id="IPR011025">
    <property type="entry name" value="GproteinA_insert"/>
</dbReference>
<evidence type="ECO:0000256" key="1">
    <source>
        <dbReference type="ARBA" id="ARBA00022707"/>
    </source>
</evidence>
<gene>
    <name evidence="11" type="ORF">LTR84_011925</name>
</gene>
<dbReference type="Proteomes" id="UP001358417">
    <property type="component" value="Unassembled WGS sequence"/>
</dbReference>
<dbReference type="InterPro" id="IPR027417">
    <property type="entry name" value="P-loop_NTPase"/>
</dbReference>
<evidence type="ECO:0000256" key="4">
    <source>
        <dbReference type="ARBA" id="ARBA00022842"/>
    </source>
</evidence>
<dbReference type="GO" id="GO:0046872">
    <property type="term" value="F:metal ion binding"/>
    <property type="evidence" value="ECO:0007669"/>
    <property type="project" value="UniProtKB-KW"/>
</dbReference>
<proteinExistence type="predicted"/>
<evidence type="ECO:0000256" key="5">
    <source>
        <dbReference type="ARBA" id="ARBA00023134"/>
    </source>
</evidence>
<keyword evidence="3 9" id="KW-0547">Nucleotide-binding</keyword>
<dbReference type="PANTHER" id="PTHR10218">
    <property type="entry name" value="GTP-BINDING PROTEIN ALPHA SUBUNIT"/>
    <property type="match status" value="1"/>
</dbReference>
<evidence type="ECO:0000313" key="11">
    <source>
        <dbReference type="EMBL" id="KAK5043511.1"/>
    </source>
</evidence>
<keyword evidence="7" id="KW-0807">Transducer</keyword>
<evidence type="ECO:0000313" key="12">
    <source>
        <dbReference type="Proteomes" id="UP001358417"/>
    </source>
</evidence>
<evidence type="ECO:0000256" key="9">
    <source>
        <dbReference type="PIRSR" id="PIRSR601019-1"/>
    </source>
</evidence>
<keyword evidence="1" id="KW-0519">Myristate</keyword>
<dbReference type="Pfam" id="PF00503">
    <property type="entry name" value="G-alpha"/>
    <property type="match status" value="1"/>
</dbReference>
<dbReference type="SUPFAM" id="SSF47895">
    <property type="entry name" value="Transducin (alpha subunit), insertion domain"/>
    <property type="match status" value="1"/>
</dbReference>
<feature type="binding site" evidence="9">
    <location>
        <begin position="201"/>
        <end position="205"/>
    </location>
    <ligand>
        <name>GTP</name>
        <dbReference type="ChEBI" id="CHEBI:37565"/>
    </ligand>
</feature>
<comment type="caution">
    <text evidence="11">The sequence shown here is derived from an EMBL/GenBank/DDBJ whole genome shotgun (WGS) entry which is preliminary data.</text>
</comment>
<protein>
    <recommendedName>
        <fullName evidence="13">Guanine nucleotide-binding protein alpha-1 subunit</fullName>
    </recommendedName>
</protein>
<evidence type="ECO:0000256" key="10">
    <source>
        <dbReference type="PIRSR" id="PIRSR601019-2"/>
    </source>
</evidence>
<dbReference type="GO" id="GO:0000750">
    <property type="term" value="P:pheromone-dependent signal transduction involved in conjugation with cellular fusion"/>
    <property type="evidence" value="ECO:0007669"/>
    <property type="project" value="TreeGrafter"/>
</dbReference>
<organism evidence="11 12">
    <name type="scientific">Exophiala bonariae</name>
    <dbReference type="NCBI Taxonomy" id="1690606"/>
    <lineage>
        <taxon>Eukaryota</taxon>
        <taxon>Fungi</taxon>
        <taxon>Dikarya</taxon>
        <taxon>Ascomycota</taxon>
        <taxon>Pezizomycotina</taxon>
        <taxon>Eurotiomycetes</taxon>
        <taxon>Chaetothyriomycetidae</taxon>
        <taxon>Chaetothyriales</taxon>
        <taxon>Herpotrichiellaceae</taxon>
        <taxon>Exophiala</taxon>
    </lineage>
</organism>
<sequence length="317" mass="36773">MGCGVSRQERPEQERNAQIEAQLKCDWALQNRELKVLMLGAGDSGKSTVMKQLKLVRGGGYSHDERLIFKPIILENIVRSMRSILEAMAVFEISVDNSAAAQYSHVIFMQGQRSYLKDGMPHEVHMALKSLWNDAGVQQCYARCSEYQVMDTAGYYFDEIDRFADRHFLPNDEDIVRSRLKTTGINEFHFTADSLTYRIVDIGGQRSERKKWVHCFEDVKLVLFLVAISEYDQCLYEDPTVNRMQEALDLFKDTCESRWLKQAAIQLVFNKTDIFREKLFSSPLQNYFPDYEGGSNYTRACHYLYFPGRYHDPNALE</sequence>
<accession>A0AAV9MRK9</accession>
<evidence type="ECO:0000256" key="6">
    <source>
        <dbReference type="ARBA" id="ARBA00023139"/>
    </source>
</evidence>